<evidence type="ECO:0000313" key="3">
    <source>
        <dbReference type="EMBL" id="KAL3665814.1"/>
    </source>
</evidence>
<dbReference type="InterPro" id="IPR018488">
    <property type="entry name" value="cNMP-bd_CS"/>
</dbReference>
<evidence type="ECO:0000259" key="1">
    <source>
        <dbReference type="PROSITE" id="PS50042"/>
    </source>
</evidence>
<dbReference type="Gene3D" id="1.10.167.10">
    <property type="entry name" value="Regulator of G-protein Signalling 4, domain 2"/>
    <property type="match status" value="1"/>
</dbReference>
<proteinExistence type="predicted"/>
<dbReference type="PROSITE" id="PS00889">
    <property type="entry name" value="CNMP_BINDING_2"/>
    <property type="match status" value="1"/>
</dbReference>
<dbReference type="SUPFAM" id="SSF51206">
    <property type="entry name" value="cAMP-binding domain-like"/>
    <property type="match status" value="2"/>
</dbReference>
<dbReference type="InterPro" id="IPR014710">
    <property type="entry name" value="RmlC-like_jellyroll"/>
</dbReference>
<dbReference type="PROSITE" id="PS50132">
    <property type="entry name" value="RGS"/>
    <property type="match status" value="1"/>
</dbReference>
<protein>
    <recommendedName>
        <fullName evidence="5">Cyclic nucleotide-binding domain-containing protein</fullName>
    </recommendedName>
</protein>
<dbReference type="SUPFAM" id="SSF48097">
    <property type="entry name" value="Regulator of G-protein signaling, RGS"/>
    <property type="match status" value="1"/>
</dbReference>
<dbReference type="Pfam" id="PF00027">
    <property type="entry name" value="cNMP_binding"/>
    <property type="match status" value="1"/>
</dbReference>
<dbReference type="InterPro" id="IPR036305">
    <property type="entry name" value="RGS_sf"/>
</dbReference>
<dbReference type="InterPro" id="IPR000595">
    <property type="entry name" value="cNMP-bd_dom"/>
</dbReference>
<evidence type="ECO:0000259" key="2">
    <source>
        <dbReference type="PROSITE" id="PS50132"/>
    </source>
</evidence>
<sequence>MILLLSMYNHELVSKSPAWCLDAVWSLWSMGGICCTQGNRYVEVRQVFEGSLFLQLIGADSTQTIIRRAQVRKAEGEARGTVIPAQTGQLAVIFDGCVSLFDANGRNTLNIRAFMPLGRAVVPHAPNNAYALQDCEILLTSEIFLFWKSDKEIVCRYVSEGSGDEVVLQSTVCSRVEWQNQARYLLLPAQALPDATEGGKDSSLNALTNADFIGLLGTIPFFANLPNDKLAVLTEMSTIRVYPSNSVIFREDEGISTQMFVTLAGSVEVISSRATGPLAKLEAGSFFGEMSLLINIPRAATVRALESCMLMSIEKKAFHTLLDQCPDVRLGVNKLLKERLLLKAILSGVLPFFDSVPSERMICFSHELDIEDRVHKGDTVLRQYDENEPHDSKFVFLVYGALEIVSKHRKPSKFGHDNTVFLTPGCYLGPFTFERMNVHKAKVLARSGAVLLTCPFSKVLDLFKEYPSAGAAANIAWFGERCDFVSVLRHGVLTQRFQAFLESEHSDENFLFFLDIEKFRVIQDDNERRQFSVHIRERYIQPDAPKEVNLPAGIRDGVLEQMDKLSPTGIIEAAFFDESCDEIMRLMVKDSFPRFKKSMHFQNVVDALDPHTNRKGSRLVAACHHFRDSLQVLRPGHVDMKHMQLERMMSTIQKSHARRNISSGPTIPQ</sequence>
<name>A0ABD3FJS2_9STRA</name>
<dbReference type="CDD" id="cd00038">
    <property type="entry name" value="CAP_ED"/>
    <property type="match status" value="1"/>
</dbReference>
<feature type="domain" description="RGS" evidence="2">
    <location>
        <begin position="483"/>
        <end position="605"/>
    </location>
</feature>
<evidence type="ECO:0000313" key="4">
    <source>
        <dbReference type="Proteomes" id="UP001632037"/>
    </source>
</evidence>
<dbReference type="PANTHER" id="PTHR10845:SF192">
    <property type="entry name" value="DOUBLE HIT, ISOFORM B"/>
    <property type="match status" value="1"/>
</dbReference>
<accession>A0ABD3FJS2</accession>
<dbReference type="Proteomes" id="UP001632037">
    <property type="component" value="Unassembled WGS sequence"/>
</dbReference>
<dbReference type="SMART" id="SM00315">
    <property type="entry name" value="RGS"/>
    <property type="match status" value="1"/>
</dbReference>
<dbReference type="InterPro" id="IPR044926">
    <property type="entry name" value="RGS_subdomain_2"/>
</dbReference>
<dbReference type="AlphaFoldDB" id="A0ABD3FJS2"/>
<keyword evidence="4" id="KW-1185">Reference proteome</keyword>
<dbReference type="InterPro" id="IPR016137">
    <property type="entry name" value="RGS"/>
</dbReference>
<dbReference type="EMBL" id="JBIMZQ010000019">
    <property type="protein sequence ID" value="KAL3665814.1"/>
    <property type="molecule type" value="Genomic_DNA"/>
</dbReference>
<comment type="caution">
    <text evidence="3">The sequence shown here is derived from an EMBL/GenBank/DDBJ whole genome shotgun (WGS) entry which is preliminary data.</text>
</comment>
<evidence type="ECO:0008006" key="5">
    <source>
        <dbReference type="Google" id="ProtNLM"/>
    </source>
</evidence>
<reference evidence="3 4" key="1">
    <citation type="submission" date="2024-09" db="EMBL/GenBank/DDBJ databases">
        <title>Genome sequencing and assembly of Phytophthora oleae, isolate VK10A, causative agent of rot of olive drupes.</title>
        <authorList>
            <person name="Conti Taguali S."/>
            <person name="Riolo M."/>
            <person name="La Spada F."/>
            <person name="Cacciola S.O."/>
            <person name="Dionisio G."/>
        </authorList>
    </citation>
    <scope>NUCLEOTIDE SEQUENCE [LARGE SCALE GENOMIC DNA]</scope>
    <source>
        <strain evidence="3 4">VK10A</strain>
    </source>
</reference>
<dbReference type="Gene3D" id="2.60.120.10">
    <property type="entry name" value="Jelly Rolls"/>
    <property type="match status" value="2"/>
</dbReference>
<dbReference type="CDD" id="cd07440">
    <property type="entry name" value="RGS"/>
    <property type="match status" value="1"/>
</dbReference>
<dbReference type="SMART" id="SM00100">
    <property type="entry name" value="cNMP"/>
    <property type="match status" value="1"/>
</dbReference>
<dbReference type="Pfam" id="PF00615">
    <property type="entry name" value="RGS"/>
    <property type="match status" value="1"/>
</dbReference>
<organism evidence="3 4">
    <name type="scientific">Phytophthora oleae</name>
    <dbReference type="NCBI Taxonomy" id="2107226"/>
    <lineage>
        <taxon>Eukaryota</taxon>
        <taxon>Sar</taxon>
        <taxon>Stramenopiles</taxon>
        <taxon>Oomycota</taxon>
        <taxon>Peronosporomycetes</taxon>
        <taxon>Peronosporales</taxon>
        <taxon>Peronosporaceae</taxon>
        <taxon>Phytophthora</taxon>
    </lineage>
</organism>
<feature type="domain" description="Cyclic nucleotide-binding" evidence="1">
    <location>
        <begin position="221"/>
        <end position="329"/>
    </location>
</feature>
<dbReference type="PRINTS" id="PR01301">
    <property type="entry name" value="RGSPROTEIN"/>
</dbReference>
<dbReference type="InterPro" id="IPR018490">
    <property type="entry name" value="cNMP-bd_dom_sf"/>
</dbReference>
<dbReference type="PANTHER" id="PTHR10845">
    <property type="entry name" value="REGULATOR OF G PROTEIN SIGNALING"/>
    <property type="match status" value="1"/>
</dbReference>
<gene>
    <name evidence="3" type="ORF">V7S43_009241</name>
</gene>
<dbReference type="PROSITE" id="PS50042">
    <property type="entry name" value="CNMP_BINDING_3"/>
    <property type="match status" value="1"/>
</dbReference>